<reference evidence="3 4" key="1">
    <citation type="submission" date="2020-05" db="EMBL/GenBank/DDBJ databases">
        <title>Genomic Encyclopedia of Type Strains, Phase IV (KMG-V): Genome sequencing to study the core and pangenomes of soil and plant-associated prokaryotes.</title>
        <authorList>
            <person name="Whitman W."/>
        </authorList>
    </citation>
    <scope>NUCLEOTIDE SEQUENCE [LARGE SCALE GENOMIC DNA]</scope>
    <source>
        <strain evidence="3 4">9A</strain>
    </source>
</reference>
<organism evidence="3 4">
    <name type="scientific">Hymenobacter caeli</name>
    <dbReference type="NCBI Taxonomy" id="2735894"/>
    <lineage>
        <taxon>Bacteria</taxon>
        <taxon>Pseudomonadati</taxon>
        <taxon>Bacteroidota</taxon>
        <taxon>Cytophagia</taxon>
        <taxon>Cytophagales</taxon>
        <taxon>Hymenobacteraceae</taxon>
        <taxon>Hymenobacter</taxon>
    </lineage>
</organism>
<sequence length="234" mass="26480">MFTDHRHHPGLTQEAHRALPYVSNTDLSETKNRALGITRQPNPQALAFGSHFHTAVLEPGQYQRTTQRVPWAQIEALAAAVRRQRFCRDLLYRGQAEQTHTATHQATGLTVKVRPDLMITSPKTGRVVLVDFKTTSCQDYANFCATIEKYDYDRQAALYADLLGAARFIIIGVQKKAPFEVWQFEVTEAYGLIEQGRKKYERLLKLTAQQQPQPVMPAVLGLTAQTWAPIFSRA</sequence>
<dbReference type="EMBL" id="JABSNP010000009">
    <property type="protein sequence ID" value="NRT19357.1"/>
    <property type="molecule type" value="Genomic_DNA"/>
</dbReference>
<evidence type="ECO:0000313" key="4">
    <source>
        <dbReference type="Proteomes" id="UP000779507"/>
    </source>
</evidence>
<gene>
    <name evidence="3" type="ORF">HNP98_002186</name>
</gene>
<evidence type="ECO:0000259" key="2">
    <source>
        <dbReference type="Pfam" id="PF12684"/>
    </source>
</evidence>
<dbReference type="Proteomes" id="UP000779507">
    <property type="component" value="Unassembled WGS sequence"/>
</dbReference>
<proteinExistence type="predicted"/>
<protein>
    <recommendedName>
        <fullName evidence="2">Putative exodeoxyribonuclease 8 PDDEXK-like domain-containing protein</fullName>
    </recommendedName>
</protein>
<evidence type="ECO:0000313" key="3">
    <source>
        <dbReference type="EMBL" id="NRT19357.1"/>
    </source>
</evidence>
<keyword evidence="4" id="KW-1185">Reference proteome</keyword>
<dbReference type="Gene3D" id="3.90.320.10">
    <property type="match status" value="1"/>
</dbReference>
<accession>A0ABX2FQZ5</accession>
<evidence type="ECO:0000256" key="1">
    <source>
        <dbReference type="SAM" id="MobiDB-lite"/>
    </source>
</evidence>
<dbReference type="RefSeq" id="WP_173810090.1">
    <property type="nucleotide sequence ID" value="NZ_JABSNP010000009.1"/>
</dbReference>
<dbReference type="Pfam" id="PF12684">
    <property type="entry name" value="DUF3799"/>
    <property type="match status" value="1"/>
</dbReference>
<feature type="region of interest" description="Disordered" evidence="1">
    <location>
        <begin position="1"/>
        <end position="20"/>
    </location>
</feature>
<feature type="domain" description="Putative exodeoxyribonuclease 8 PDDEXK-like" evidence="2">
    <location>
        <begin position="37"/>
        <end position="209"/>
    </location>
</feature>
<dbReference type="InterPro" id="IPR024432">
    <property type="entry name" value="Put_RecE_PDDEXK-like_dom"/>
</dbReference>
<comment type="caution">
    <text evidence="3">The sequence shown here is derived from an EMBL/GenBank/DDBJ whole genome shotgun (WGS) entry which is preliminary data.</text>
</comment>
<name>A0ABX2FQZ5_9BACT</name>
<dbReference type="InterPro" id="IPR011604">
    <property type="entry name" value="PDDEXK-like_dom_sf"/>
</dbReference>